<sequence>MAKIPPNRYFTSLTHGKCTDCRQANASLAEKLEDYNFGTYVLEKGCWRCPNDDCNLSFVFILQQREFYRLKNQVKFDVRPTFLVHTSFNELVSIDQKLRTSEKEQKSVATQISPEMTNAQCQSDVKTSEEMAISELPVKVPDQDVDKDVIFLCTLQRDPSGYQHKEVKREEPEENSTQNSTDGSLNEQPIKVKSEPTYPYSPKRIKFSDVEQCSICWIITDFDSLAKYCEHILEAHMNILRFKCDTCAVRFLDSRNAMQHKHYENVASFSSEISDDQMLKFFTVAKKCFPDKFRDASMQNLKLILTHLP</sequence>
<dbReference type="AlphaFoldDB" id="A0A8R1HRT5"/>
<reference evidence="3" key="1">
    <citation type="submission" date="2010-08" db="EMBL/GenBank/DDBJ databases">
        <authorList>
            <consortium name="Caenorhabditis japonica Sequencing Consortium"/>
            <person name="Wilson R.K."/>
        </authorList>
    </citation>
    <scope>NUCLEOTIDE SEQUENCE [LARGE SCALE GENOMIC DNA]</scope>
    <source>
        <strain evidence="3">DF5081</strain>
    </source>
</reference>
<proteinExistence type="predicted"/>
<feature type="region of interest" description="Disordered" evidence="1">
    <location>
        <begin position="162"/>
        <end position="196"/>
    </location>
</feature>
<organism evidence="2 3">
    <name type="scientific">Caenorhabditis japonica</name>
    <dbReference type="NCBI Taxonomy" id="281687"/>
    <lineage>
        <taxon>Eukaryota</taxon>
        <taxon>Metazoa</taxon>
        <taxon>Ecdysozoa</taxon>
        <taxon>Nematoda</taxon>
        <taxon>Chromadorea</taxon>
        <taxon>Rhabditida</taxon>
        <taxon>Rhabditina</taxon>
        <taxon>Rhabditomorpha</taxon>
        <taxon>Rhabditoidea</taxon>
        <taxon>Rhabditidae</taxon>
        <taxon>Peloderinae</taxon>
        <taxon>Caenorhabditis</taxon>
    </lineage>
</organism>
<dbReference type="EnsemblMetazoa" id="CJA05840.1">
    <property type="protein sequence ID" value="CJA05840.1"/>
    <property type="gene ID" value="WBGene00125044"/>
</dbReference>
<feature type="compositionally biased region" description="Polar residues" evidence="1">
    <location>
        <begin position="175"/>
        <end position="187"/>
    </location>
</feature>
<keyword evidence="3" id="KW-1185">Reference proteome</keyword>
<reference evidence="2" key="2">
    <citation type="submission" date="2022-06" db="UniProtKB">
        <authorList>
            <consortium name="EnsemblMetazoa"/>
        </authorList>
    </citation>
    <scope>IDENTIFICATION</scope>
    <source>
        <strain evidence="2">DF5081</strain>
    </source>
</reference>
<dbReference type="Proteomes" id="UP000005237">
    <property type="component" value="Unassembled WGS sequence"/>
</dbReference>
<protein>
    <submittedName>
        <fullName evidence="2">Uncharacterized protein</fullName>
    </submittedName>
</protein>
<evidence type="ECO:0000256" key="1">
    <source>
        <dbReference type="SAM" id="MobiDB-lite"/>
    </source>
</evidence>
<name>A0A8R1HRT5_CAEJA</name>
<evidence type="ECO:0000313" key="3">
    <source>
        <dbReference type="Proteomes" id="UP000005237"/>
    </source>
</evidence>
<accession>A0A8R1HRT5</accession>
<evidence type="ECO:0000313" key="2">
    <source>
        <dbReference type="EnsemblMetazoa" id="CJA05840.1"/>
    </source>
</evidence>